<dbReference type="InterPro" id="IPR029063">
    <property type="entry name" value="SAM-dependent_MTases_sf"/>
</dbReference>
<dbReference type="Gene3D" id="3.40.50.150">
    <property type="entry name" value="Vaccinia Virus protein VP39"/>
    <property type="match status" value="1"/>
</dbReference>
<protein>
    <recommendedName>
        <fullName evidence="10">tRNA 5-methylaminomethyl-2-thiouridine biosynthesis bifunctional protein MnmC</fullName>
        <shortName evidence="10">tRNA mnm(5)s(2)U biosynthesis bifunctional protein</shortName>
    </recommendedName>
    <domain>
        <recommendedName>
            <fullName evidence="10">tRNA (mnm(5)s(2)U34)-methyltransferase</fullName>
            <ecNumber evidence="10">2.1.1.61</ecNumber>
        </recommendedName>
    </domain>
    <domain>
        <recommendedName>
            <fullName evidence="10">FAD-dependent cmnm(5)s(2)U34 oxidoreductase</fullName>
            <ecNumber evidence="10">1.5.-.-</ecNumber>
        </recommendedName>
    </domain>
</protein>
<evidence type="ECO:0000256" key="7">
    <source>
        <dbReference type="ARBA" id="ARBA00022827"/>
    </source>
</evidence>
<dbReference type="SUPFAM" id="SSF54373">
    <property type="entry name" value="FAD-linked reductases, C-terminal domain"/>
    <property type="match status" value="1"/>
</dbReference>
<dbReference type="InterPro" id="IPR008471">
    <property type="entry name" value="MnmC-like_methylTransf"/>
</dbReference>
<evidence type="ECO:0000259" key="11">
    <source>
        <dbReference type="Pfam" id="PF01266"/>
    </source>
</evidence>
<comment type="catalytic activity">
    <reaction evidence="10">
        <text>5-aminomethyl-2-thiouridine(34) in tRNA + S-adenosyl-L-methionine = 5-methylaminomethyl-2-thiouridine(34) in tRNA + S-adenosyl-L-homocysteine + H(+)</text>
        <dbReference type="Rhea" id="RHEA:19569"/>
        <dbReference type="Rhea" id="RHEA-COMP:10195"/>
        <dbReference type="Rhea" id="RHEA-COMP:10197"/>
        <dbReference type="ChEBI" id="CHEBI:15378"/>
        <dbReference type="ChEBI" id="CHEBI:57856"/>
        <dbReference type="ChEBI" id="CHEBI:59789"/>
        <dbReference type="ChEBI" id="CHEBI:74454"/>
        <dbReference type="ChEBI" id="CHEBI:74455"/>
        <dbReference type="EC" id="2.1.1.61"/>
    </reaction>
</comment>
<evidence type="ECO:0000259" key="12">
    <source>
        <dbReference type="Pfam" id="PF05430"/>
    </source>
</evidence>
<comment type="subcellular location">
    <subcellularLocation>
        <location evidence="10">Cytoplasm</location>
    </subcellularLocation>
</comment>
<comment type="cofactor">
    <cofactor evidence="10">
        <name>FAD</name>
        <dbReference type="ChEBI" id="CHEBI:57692"/>
    </cofactor>
</comment>
<evidence type="ECO:0000256" key="6">
    <source>
        <dbReference type="ARBA" id="ARBA00022694"/>
    </source>
</evidence>
<evidence type="ECO:0000256" key="10">
    <source>
        <dbReference type="HAMAP-Rule" id="MF_01102"/>
    </source>
</evidence>
<dbReference type="RefSeq" id="WP_110675085.1">
    <property type="nucleotide sequence ID" value="NZ_CP035631.1"/>
</dbReference>
<evidence type="ECO:0000256" key="3">
    <source>
        <dbReference type="ARBA" id="ARBA00022630"/>
    </source>
</evidence>
<name>A0ABY8FH90_9GAMM</name>
<dbReference type="EC" id="2.1.1.61" evidence="10"/>
<dbReference type="Gene3D" id="3.50.50.60">
    <property type="entry name" value="FAD/NAD(P)-binding domain"/>
    <property type="match status" value="1"/>
</dbReference>
<dbReference type="NCBIfam" id="NF002481">
    <property type="entry name" value="PRK01747.1-2"/>
    <property type="match status" value="1"/>
</dbReference>
<dbReference type="InterPro" id="IPR023032">
    <property type="entry name" value="tRNA_MAMT_biosynth_bifunc_MnmC"/>
</dbReference>
<proteinExistence type="inferred from homology"/>
<keyword evidence="5 10" id="KW-0949">S-adenosyl-L-methionine</keyword>
<dbReference type="InterPro" id="IPR017610">
    <property type="entry name" value="tRNA_S-uridine_synth_MnmC_C"/>
</dbReference>
<dbReference type="Pfam" id="PF05430">
    <property type="entry name" value="Methyltransf_30"/>
    <property type="match status" value="1"/>
</dbReference>
<evidence type="ECO:0000256" key="2">
    <source>
        <dbReference type="ARBA" id="ARBA00022603"/>
    </source>
</evidence>
<accession>A0ABY8FH90</accession>
<dbReference type="PANTHER" id="PTHR13847">
    <property type="entry name" value="SARCOSINE DEHYDROGENASE-RELATED"/>
    <property type="match status" value="1"/>
</dbReference>
<dbReference type="Pfam" id="PF01266">
    <property type="entry name" value="DAO"/>
    <property type="match status" value="1"/>
</dbReference>
<comment type="function">
    <text evidence="10">Catalyzes the last two steps in the biosynthesis of 5-methylaminomethyl-2-thiouridine (mnm(5)s(2)U) at the wobble position (U34) in tRNA. Catalyzes the FAD-dependent demodification of cmnm(5)s(2)U34 to nm(5)s(2)U34, followed by the transfer of a methyl group from S-adenosyl-L-methionine to nm(5)s(2)U34, to form mnm(5)s(2)U34.</text>
</comment>
<feature type="domain" description="FAD dependent oxidoreductase" evidence="11">
    <location>
        <begin position="283"/>
        <end position="647"/>
    </location>
</feature>
<dbReference type="PANTHER" id="PTHR13847:SF283">
    <property type="entry name" value="TRNA 5-METHYLAMINOMETHYL-2-THIOURIDINE BIOSYNTHESIS BIFUNCTIONAL PROTEIN MNMC"/>
    <property type="match status" value="1"/>
</dbReference>
<keyword evidence="1 10" id="KW-0963">Cytoplasm</keyword>
<dbReference type="InterPro" id="IPR036188">
    <property type="entry name" value="FAD/NAD-bd_sf"/>
</dbReference>
<keyword evidence="14" id="KW-1185">Reference proteome</keyword>
<keyword evidence="9 10" id="KW-0511">Multifunctional enzyme</keyword>
<dbReference type="NCBIfam" id="TIGR03197">
    <property type="entry name" value="MnmC_Cterm"/>
    <property type="match status" value="1"/>
</dbReference>
<evidence type="ECO:0000313" key="13">
    <source>
        <dbReference type="EMBL" id="WFF41977.1"/>
    </source>
</evidence>
<dbReference type="InterPro" id="IPR047785">
    <property type="entry name" value="tRNA_MNMC2"/>
</dbReference>
<evidence type="ECO:0000313" key="14">
    <source>
        <dbReference type="Proteomes" id="UP001321526"/>
    </source>
</evidence>
<feature type="region of interest" description="FAD-dependent cmnm(5)s(2)U34 oxidoreductase" evidence="10">
    <location>
        <begin position="287"/>
        <end position="678"/>
    </location>
</feature>
<comment type="similarity">
    <text evidence="10">In the C-terminal section; belongs to the DAO family.</text>
</comment>
<sequence length="678" mass="74029">MTDDRLAVFGERLEPAELDWRQDAAQQEAPFSTRYDDVYFSRDNGRAETQFVFLDNNELPRRFRTWDTARPFVIGETGCGTGLNLLCAWACFEQHAPAAARLHLISTEKHPLSREALQRVWQSWPDFATRAQALIAQWPQPVPGVHRLRLSPRVTLDLHFGDAAACLARLDGQVDAWFLDGFAPAKNPDMWQPALFAALASASRPGATFATFTCAGLVRRGLAAEGFRWRKVPGFGRKREMLRGEWQPDGLTAPHASQCPTRRSEPRAATPWFIPPPPRPAQHVAVIGAGIAGTSVAEALARRGSRVSLIDRGGIASGASGNPQAALYVKLAAETNRQSRFYLAALLYVQRWLATLDPERSLWRDSGLLQLAIGEREQRRQQRFLDNYVLPETLVSGCDAARASELAGTPLAHSALAYPLAGWVDPAALCQRLAATPGVEYRRATLDSLEAIDAGWQLALSDGQLQVDQVVFASGHASGAWLDGLPLQQVRGQIASLPWTAPDAPAQVLCGEGYVLPPYAGRLTFGATFTPNDGDTRLREADQQRNLDELSRTAPALHATLCADGEAAALAALDGRASVRAASPDKTPYAGPLPDSAGWRQEYAALAKDARQRFTTPGRHHPGLWVSTAHGSRGLVSAPLCAELIASRLHDEPLPLERELVDHLHPGRRLIAELIRQT</sequence>
<dbReference type="SUPFAM" id="SSF51905">
    <property type="entry name" value="FAD/NAD(P)-binding domain"/>
    <property type="match status" value="1"/>
</dbReference>
<evidence type="ECO:0000256" key="8">
    <source>
        <dbReference type="ARBA" id="ARBA00023002"/>
    </source>
</evidence>
<dbReference type="InterPro" id="IPR006076">
    <property type="entry name" value="FAD-dep_OxRdtase"/>
</dbReference>
<dbReference type="EMBL" id="CP035631">
    <property type="protein sequence ID" value="WFF41977.1"/>
    <property type="molecule type" value="Genomic_DNA"/>
</dbReference>
<dbReference type="SUPFAM" id="SSF53335">
    <property type="entry name" value="S-adenosyl-L-methionine-dependent methyltransferases"/>
    <property type="match status" value="1"/>
</dbReference>
<evidence type="ECO:0000256" key="1">
    <source>
        <dbReference type="ARBA" id="ARBA00022490"/>
    </source>
</evidence>
<keyword evidence="3 10" id="KW-0285">Flavoprotein</keyword>
<feature type="region of interest" description="tRNA (mnm(5)s(2)U34)-methyltransferase" evidence="10">
    <location>
        <begin position="1"/>
        <end position="247"/>
    </location>
</feature>
<keyword evidence="7 10" id="KW-0274">FAD</keyword>
<keyword evidence="6 10" id="KW-0819">tRNA processing</keyword>
<dbReference type="Proteomes" id="UP001321526">
    <property type="component" value="Chromosome"/>
</dbReference>
<evidence type="ECO:0000256" key="5">
    <source>
        <dbReference type="ARBA" id="ARBA00022691"/>
    </source>
</evidence>
<dbReference type="Gene3D" id="3.30.9.10">
    <property type="entry name" value="D-Amino Acid Oxidase, subunit A, domain 2"/>
    <property type="match status" value="1"/>
</dbReference>
<evidence type="ECO:0000256" key="9">
    <source>
        <dbReference type="ARBA" id="ARBA00023268"/>
    </source>
</evidence>
<gene>
    <name evidence="10 13" type="primary">mnmC</name>
    <name evidence="13" type="ORF">EVC62_10955</name>
</gene>
<organism evidence="13 14">
    <name type="scientific">Salinicola endophyticus</name>
    <dbReference type="NCBI Taxonomy" id="1949083"/>
    <lineage>
        <taxon>Bacteria</taxon>
        <taxon>Pseudomonadati</taxon>
        <taxon>Pseudomonadota</taxon>
        <taxon>Gammaproteobacteria</taxon>
        <taxon>Oceanospirillales</taxon>
        <taxon>Halomonadaceae</taxon>
        <taxon>Salinicola</taxon>
    </lineage>
</organism>
<dbReference type="NCBIfam" id="NF033855">
    <property type="entry name" value="tRNA_MNMC2"/>
    <property type="match status" value="1"/>
</dbReference>
<keyword evidence="2 10" id="KW-0489">Methyltransferase</keyword>
<keyword evidence="4 10" id="KW-0808">Transferase</keyword>
<comment type="similarity">
    <text evidence="10">In the N-terminal section; belongs to the methyltransferase superfamily. tRNA (mnm(5)s(2)U34)-methyltransferase family.</text>
</comment>
<dbReference type="HAMAP" id="MF_01102">
    <property type="entry name" value="MnmC"/>
    <property type="match status" value="1"/>
</dbReference>
<keyword evidence="8 10" id="KW-0560">Oxidoreductase</keyword>
<feature type="domain" description="MnmC-like methyltransferase" evidence="12">
    <location>
        <begin position="127"/>
        <end position="245"/>
    </location>
</feature>
<evidence type="ECO:0000256" key="4">
    <source>
        <dbReference type="ARBA" id="ARBA00022679"/>
    </source>
</evidence>
<reference evidence="13 14" key="1">
    <citation type="submission" date="2019-01" db="EMBL/GenBank/DDBJ databases">
        <title>Genome sequence of Salinicola endophyticus REST5.</title>
        <authorList>
            <person name="Nascimento F.X."/>
        </authorList>
    </citation>
    <scope>NUCLEOTIDE SEQUENCE [LARGE SCALE GENOMIC DNA]</scope>
    <source>
        <strain evidence="13 14">REST5</strain>
    </source>
</reference>
<dbReference type="EC" id="1.5.-.-" evidence="10"/>